<accession>A0A7J7KQH2</accession>
<feature type="compositionally biased region" description="Polar residues" evidence="1">
    <location>
        <begin position="23"/>
        <end position="40"/>
    </location>
</feature>
<gene>
    <name evidence="2" type="ORF">EB796_001311</name>
</gene>
<sequence length="343" mass="37117">MDSLDELLADLHSATNYIKNEQQSFAPTPGSNLSSLSTSALDGHNPKHYVGDTPHHQFYSNDQQLSSQRFSPKGKVNTASVSNRNSDRYSASSNGSGDMPAPPLPPPPSRDVIEEANMGYSSEPLYEMQNLSSRVQDTCPSNPCQDNAGGYSYQTNNHHNHSTLGANLSELDYLLQDLNSVQFLEEINQPATSGVEDGSVLSDTTVSSTKVPPPTLPKPTQKSLPSSSNVHFNSAEDLERQQVHASSATQELEHLMDSLSQFQIGTRAPIPSEPAPPVAAESKPSELDNMLGNLELDMKGQGVSLLTKGLCGACCKPIVGQVCEFFFVYGILQHCCIELSYDD</sequence>
<dbReference type="AlphaFoldDB" id="A0A7J7KQH2"/>
<proteinExistence type="predicted"/>
<dbReference type="OrthoDB" id="15567at2759"/>
<evidence type="ECO:0000313" key="3">
    <source>
        <dbReference type="Proteomes" id="UP000593567"/>
    </source>
</evidence>
<feature type="region of interest" description="Disordered" evidence="1">
    <location>
        <begin position="193"/>
        <end position="230"/>
    </location>
</feature>
<feature type="compositionally biased region" description="Polar residues" evidence="1">
    <location>
        <begin position="58"/>
        <end position="70"/>
    </location>
</feature>
<keyword evidence="3" id="KW-1185">Reference proteome</keyword>
<comment type="caution">
    <text evidence="2">The sequence shown here is derived from an EMBL/GenBank/DDBJ whole genome shotgun (WGS) entry which is preliminary data.</text>
</comment>
<dbReference type="EMBL" id="VXIV02000148">
    <property type="protein sequence ID" value="KAF6040388.1"/>
    <property type="molecule type" value="Genomic_DNA"/>
</dbReference>
<organism evidence="2 3">
    <name type="scientific">Bugula neritina</name>
    <name type="common">Brown bryozoan</name>
    <name type="synonym">Sertularia neritina</name>
    <dbReference type="NCBI Taxonomy" id="10212"/>
    <lineage>
        <taxon>Eukaryota</taxon>
        <taxon>Metazoa</taxon>
        <taxon>Spiralia</taxon>
        <taxon>Lophotrochozoa</taxon>
        <taxon>Bryozoa</taxon>
        <taxon>Gymnolaemata</taxon>
        <taxon>Cheilostomatida</taxon>
        <taxon>Flustrina</taxon>
        <taxon>Buguloidea</taxon>
        <taxon>Bugulidae</taxon>
        <taxon>Bugula</taxon>
    </lineage>
</organism>
<protein>
    <submittedName>
        <fullName evidence="2">Pxn</fullName>
    </submittedName>
</protein>
<feature type="region of interest" description="Disordered" evidence="1">
    <location>
        <begin position="23"/>
        <end position="108"/>
    </location>
</feature>
<evidence type="ECO:0000256" key="1">
    <source>
        <dbReference type="SAM" id="MobiDB-lite"/>
    </source>
</evidence>
<feature type="compositionally biased region" description="Polar residues" evidence="1">
    <location>
        <begin position="77"/>
        <end position="96"/>
    </location>
</feature>
<dbReference type="Proteomes" id="UP000593567">
    <property type="component" value="Unassembled WGS sequence"/>
</dbReference>
<evidence type="ECO:0000313" key="2">
    <source>
        <dbReference type="EMBL" id="KAF6040388.1"/>
    </source>
</evidence>
<reference evidence="2" key="1">
    <citation type="submission" date="2020-06" db="EMBL/GenBank/DDBJ databases">
        <title>Draft genome of Bugula neritina, a colonial animal packing powerful symbionts and potential medicines.</title>
        <authorList>
            <person name="Rayko M."/>
        </authorList>
    </citation>
    <scope>NUCLEOTIDE SEQUENCE [LARGE SCALE GENOMIC DNA]</scope>
    <source>
        <strain evidence="2">Kwan_BN1</strain>
    </source>
</reference>
<name>A0A7J7KQH2_BUGNE</name>